<keyword evidence="3" id="KW-1185">Reference proteome</keyword>
<reference evidence="2 3" key="1">
    <citation type="submission" date="2019-04" db="EMBL/GenBank/DDBJ databases">
        <title>Crenobacter sp. nov.</title>
        <authorList>
            <person name="Shi S."/>
        </authorList>
    </citation>
    <scope>NUCLEOTIDE SEQUENCE [LARGE SCALE GENOMIC DNA]</scope>
    <source>
        <strain evidence="2 3">GY 70310</strain>
    </source>
</reference>
<accession>A0A4T0UM68</accession>
<dbReference type="InterPro" id="IPR010752">
    <property type="entry name" value="DUF1329"/>
</dbReference>
<comment type="caution">
    <text evidence="2">The sequence shown here is derived from an EMBL/GenBank/DDBJ whole genome shotgun (WGS) entry which is preliminary data.</text>
</comment>
<gene>
    <name evidence="2" type="ORF">E5K04_12910</name>
</gene>
<dbReference type="Pfam" id="PF07044">
    <property type="entry name" value="DUF1329"/>
    <property type="match status" value="1"/>
</dbReference>
<protein>
    <submittedName>
        <fullName evidence="2">DUF1329 domain-containing protein</fullName>
    </submittedName>
</protein>
<evidence type="ECO:0000256" key="1">
    <source>
        <dbReference type="SAM" id="SignalP"/>
    </source>
</evidence>
<dbReference type="RefSeq" id="WP_136554768.1">
    <property type="nucleotide sequence ID" value="NZ_STGJ01000015.1"/>
</dbReference>
<dbReference type="AlphaFoldDB" id="A0A4T0UM68"/>
<feature type="signal peptide" evidence="1">
    <location>
        <begin position="1"/>
        <end position="23"/>
    </location>
</feature>
<dbReference type="CDD" id="cd16329">
    <property type="entry name" value="LolA_like"/>
    <property type="match status" value="1"/>
</dbReference>
<organism evidence="2 3">
    <name type="scientific">Crenobacter intestini</name>
    <dbReference type="NCBI Taxonomy" id="2563443"/>
    <lineage>
        <taxon>Bacteria</taxon>
        <taxon>Pseudomonadati</taxon>
        <taxon>Pseudomonadota</taxon>
        <taxon>Betaproteobacteria</taxon>
        <taxon>Neisseriales</taxon>
        <taxon>Neisseriaceae</taxon>
        <taxon>Crenobacter</taxon>
    </lineage>
</organism>
<dbReference type="Gene3D" id="2.50.20.10">
    <property type="entry name" value="Lipoprotein localisation LolA/LolB/LppX"/>
    <property type="match status" value="1"/>
</dbReference>
<evidence type="ECO:0000313" key="3">
    <source>
        <dbReference type="Proteomes" id="UP000308891"/>
    </source>
</evidence>
<feature type="chain" id="PRO_5020287917" evidence="1">
    <location>
        <begin position="24"/>
        <end position="457"/>
    </location>
</feature>
<name>A0A4T0UM68_9NEIS</name>
<evidence type="ECO:0000313" key="2">
    <source>
        <dbReference type="EMBL" id="TIC79819.1"/>
    </source>
</evidence>
<proteinExistence type="predicted"/>
<dbReference type="EMBL" id="STGJ01000015">
    <property type="protein sequence ID" value="TIC79819.1"/>
    <property type="molecule type" value="Genomic_DNA"/>
</dbReference>
<dbReference type="Proteomes" id="UP000308891">
    <property type="component" value="Unassembled WGS sequence"/>
</dbReference>
<keyword evidence="1" id="KW-0732">Signal</keyword>
<dbReference type="OrthoDB" id="6751304at2"/>
<sequence>MKQHAMRIAVTGALTLFATQAMAAASPTEVARLGKDLTCVGAEKAGNADGSIPAFAGKWVGAQANPGWKMNAGSHASDVYANEKPLFVITAANMDQYAARLSDGQKALLKKYPDSYKMPVYPSHRDFRYPDYVCDTALENAKSAKVTDGGMGVDATTGAVPFPIPKSGTEALWNMLLPHRPFSVNTVRDNATVTSNGIIWGRLKSVGLTPAYDPKVRSKTSEGVYSYYMTSALLPEREKGGVTVSHEPYNFAKNYRLAWRYDPGTRRVRQVPGYGFDQPTSGVGGSMVIDEDRLFNGSPERYDWKLLGKREVYVPYNAYRVASPKLKYKDLLTPKHPNTEPMRYELHRVWVLEGKLKPGMRHLYSKRVMYLDEDSWHGLYSDQYDGQGKLWRAAVAHHYYSPDFSGQFNSTTFYHDLNSGSYVAYGMLNEQPKSDVLNASGLKPEDFTADTARRAGK</sequence>